<proteinExistence type="predicted"/>
<dbReference type="PANTHER" id="PTHR30050">
    <property type="entry name" value="CHROMOSOMAL REPLICATION INITIATOR PROTEIN DNAA"/>
    <property type="match status" value="1"/>
</dbReference>
<comment type="caution">
    <text evidence="2">The sequence shown here is derived from an EMBL/GenBank/DDBJ whole genome shotgun (WGS) entry which is preliminary data.</text>
</comment>
<dbReference type="Proteomes" id="UP000031982">
    <property type="component" value="Unassembled WGS sequence"/>
</dbReference>
<dbReference type="InterPro" id="IPR002611">
    <property type="entry name" value="IstB_ATP-bd"/>
</dbReference>
<reference evidence="2 3" key="1">
    <citation type="submission" date="2015-01" db="EMBL/GenBank/DDBJ databases">
        <title>Genome Assembly of Bacillus badius MTCC 1458.</title>
        <authorList>
            <person name="Verma A."/>
            <person name="Khatri I."/>
            <person name="Mual P."/>
            <person name="Subramanian S."/>
            <person name="Krishnamurthi S."/>
        </authorList>
    </citation>
    <scope>NUCLEOTIDE SEQUENCE [LARGE SCALE GENOMIC DNA]</scope>
    <source>
        <strain evidence="2 3">MTCC 1458</strain>
    </source>
</reference>
<dbReference type="Pfam" id="PF01695">
    <property type="entry name" value="IstB_IS21"/>
    <property type="match status" value="1"/>
</dbReference>
<evidence type="ECO:0000259" key="1">
    <source>
        <dbReference type="Pfam" id="PF01695"/>
    </source>
</evidence>
<dbReference type="InterPro" id="IPR027417">
    <property type="entry name" value="P-loop_NTPase"/>
</dbReference>
<gene>
    <name evidence="2" type="ORF">SD77_3901</name>
</gene>
<accession>A0ABR5AWJ0</accession>
<feature type="domain" description="IstB-like ATP-binding" evidence="1">
    <location>
        <begin position="50"/>
        <end position="147"/>
    </location>
</feature>
<name>A0ABR5AWJ0_BACBA</name>
<protein>
    <submittedName>
        <fullName evidence="2">DNA replication protein</fullName>
    </submittedName>
</protein>
<keyword evidence="3" id="KW-1185">Reference proteome</keyword>
<evidence type="ECO:0000313" key="3">
    <source>
        <dbReference type="Proteomes" id="UP000031982"/>
    </source>
</evidence>
<evidence type="ECO:0000313" key="2">
    <source>
        <dbReference type="EMBL" id="KIL79100.1"/>
    </source>
</evidence>
<dbReference type="EMBL" id="JXLP01000005">
    <property type="protein sequence ID" value="KIL79100.1"/>
    <property type="molecule type" value="Genomic_DNA"/>
</dbReference>
<sequence>MFKISKQVDEKKKRIPAHNFGLIAVFGEQRLKEMPSSERAVLKQQHNNFGISKTHLQIALSKQLIKEGFNVLVVSDVSFMEELMQAKKMDDEGETNYRLLSGALSADVLIWNDIGKVSWTEARERMYYTIINERYRKQKPIVFNSNEDRGTLADKIGYAAASRLIGECGEYLLEAEGVDWRLKR</sequence>
<dbReference type="PANTHER" id="PTHR30050:SF4">
    <property type="entry name" value="ATP-BINDING PROTEIN RV3427C IN INSERTION SEQUENCE-RELATED"/>
    <property type="match status" value="1"/>
</dbReference>
<dbReference type="Gene3D" id="3.40.50.300">
    <property type="entry name" value="P-loop containing nucleotide triphosphate hydrolases"/>
    <property type="match status" value="1"/>
</dbReference>
<organism evidence="2 3">
    <name type="scientific">Bacillus badius</name>
    <dbReference type="NCBI Taxonomy" id="1455"/>
    <lineage>
        <taxon>Bacteria</taxon>
        <taxon>Bacillati</taxon>
        <taxon>Bacillota</taxon>
        <taxon>Bacilli</taxon>
        <taxon>Bacillales</taxon>
        <taxon>Bacillaceae</taxon>
        <taxon>Pseudobacillus</taxon>
    </lineage>
</organism>
<dbReference type="SUPFAM" id="SSF52540">
    <property type="entry name" value="P-loop containing nucleoside triphosphate hydrolases"/>
    <property type="match status" value="1"/>
</dbReference>